<sequence length="221" mass="23926">MPPVYSMPPSVVTPSNPSSTSVAFCTYHLPCIGVVAQLLWTNSTSVVIICPHNPTRTHPLLFRSIIAAVTGLLMAQGMRHTLLQSLSTKLSSNSSSSSNGKKALHQTSQAAAVSRRMSQLYSNAGNRNLYLGHSSVTATNPSAWSEASRLLVFMSTLFNTVQVPFTSVPHSIYLGFPSQITSTLFSCFLEASATAELPYWFWSSVAASVHHVGQLLFTRYA</sequence>
<accession>A0A8H7D5J7</accession>
<protein>
    <submittedName>
        <fullName evidence="1">Uncharacterized protein</fullName>
    </submittedName>
</protein>
<dbReference type="Proteomes" id="UP000620124">
    <property type="component" value="Unassembled WGS sequence"/>
</dbReference>
<dbReference type="EMBL" id="JACAZI010000005">
    <property type="protein sequence ID" value="KAF7359726.1"/>
    <property type="molecule type" value="Genomic_DNA"/>
</dbReference>
<name>A0A8H7D5J7_9AGAR</name>
<evidence type="ECO:0000313" key="2">
    <source>
        <dbReference type="Proteomes" id="UP000620124"/>
    </source>
</evidence>
<organism evidence="1 2">
    <name type="scientific">Mycena venus</name>
    <dbReference type="NCBI Taxonomy" id="2733690"/>
    <lineage>
        <taxon>Eukaryota</taxon>
        <taxon>Fungi</taxon>
        <taxon>Dikarya</taxon>
        <taxon>Basidiomycota</taxon>
        <taxon>Agaricomycotina</taxon>
        <taxon>Agaricomycetes</taxon>
        <taxon>Agaricomycetidae</taxon>
        <taxon>Agaricales</taxon>
        <taxon>Marasmiineae</taxon>
        <taxon>Mycenaceae</taxon>
        <taxon>Mycena</taxon>
    </lineage>
</organism>
<dbReference type="AlphaFoldDB" id="A0A8H7D5J7"/>
<reference evidence="1" key="1">
    <citation type="submission" date="2020-05" db="EMBL/GenBank/DDBJ databases">
        <title>Mycena genomes resolve the evolution of fungal bioluminescence.</title>
        <authorList>
            <person name="Tsai I.J."/>
        </authorList>
    </citation>
    <scope>NUCLEOTIDE SEQUENCE</scope>
    <source>
        <strain evidence="1">CCC161011</strain>
    </source>
</reference>
<evidence type="ECO:0000313" key="1">
    <source>
        <dbReference type="EMBL" id="KAF7359726.1"/>
    </source>
</evidence>
<proteinExistence type="predicted"/>
<keyword evidence="2" id="KW-1185">Reference proteome</keyword>
<gene>
    <name evidence="1" type="ORF">MVEN_00697200</name>
</gene>
<comment type="caution">
    <text evidence="1">The sequence shown here is derived from an EMBL/GenBank/DDBJ whole genome shotgun (WGS) entry which is preliminary data.</text>
</comment>